<dbReference type="AlphaFoldDB" id="A0AAV2EM46"/>
<proteinExistence type="predicted"/>
<keyword evidence="3" id="KW-1185">Reference proteome</keyword>
<organism evidence="2 3">
    <name type="scientific">Linum trigynum</name>
    <dbReference type="NCBI Taxonomy" id="586398"/>
    <lineage>
        <taxon>Eukaryota</taxon>
        <taxon>Viridiplantae</taxon>
        <taxon>Streptophyta</taxon>
        <taxon>Embryophyta</taxon>
        <taxon>Tracheophyta</taxon>
        <taxon>Spermatophyta</taxon>
        <taxon>Magnoliopsida</taxon>
        <taxon>eudicotyledons</taxon>
        <taxon>Gunneridae</taxon>
        <taxon>Pentapetalae</taxon>
        <taxon>rosids</taxon>
        <taxon>fabids</taxon>
        <taxon>Malpighiales</taxon>
        <taxon>Linaceae</taxon>
        <taxon>Linum</taxon>
    </lineage>
</organism>
<reference evidence="2 3" key="1">
    <citation type="submission" date="2024-04" db="EMBL/GenBank/DDBJ databases">
        <authorList>
            <person name="Fracassetti M."/>
        </authorList>
    </citation>
    <scope>NUCLEOTIDE SEQUENCE [LARGE SCALE GENOMIC DNA]</scope>
</reference>
<dbReference type="EMBL" id="OZ034818">
    <property type="protein sequence ID" value="CAL1387066.1"/>
    <property type="molecule type" value="Genomic_DNA"/>
</dbReference>
<evidence type="ECO:0000313" key="2">
    <source>
        <dbReference type="EMBL" id="CAL1387066.1"/>
    </source>
</evidence>
<protein>
    <submittedName>
        <fullName evidence="2">Uncharacterized protein</fullName>
    </submittedName>
</protein>
<accession>A0AAV2EM46</accession>
<feature type="region of interest" description="Disordered" evidence="1">
    <location>
        <begin position="50"/>
        <end position="74"/>
    </location>
</feature>
<dbReference type="Proteomes" id="UP001497516">
    <property type="component" value="Chromosome 5"/>
</dbReference>
<feature type="compositionally biased region" description="Basic residues" evidence="1">
    <location>
        <begin position="1"/>
        <end position="12"/>
    </location>
</feature>
<gene>
    <name evidence="2" type="ORF">LTRI10_LOCUS28074</name>
</gene>
<evidence type="ECO:0000313" key="3">
    <source>
        <dbReference type="Proteomes" id="UP001497516"/>
    </source>
</evidence>
<evidence type="ECO:0000256" key="1">
    <source>
        <dbReference type="SAM" id="MobiDB-lite"/>
    </source>
</evidence>
<feature type="compositionally biased region" description="Polar residues" evidence="1">
    <location>
        <begin position="61"/>
        <end position="74"/>
    </location>
</feature>
<sequence>MGRRLALHRHRVDRQSTDGGGPYCLPLQTLAEAHRDEVVKEDSWNFPDPALPTGTVIKPLQPSSQTTKSSDAVGTNSFVASGGGLCRCRCLHQRGGAHYYPGL</sequence>
<name>A0AAV2EM46_9ROSI</name>
<feature type="region of interest" description="Disordered" evidence="1">
    <location>
        <begin position="1"/>
        <end position="20"/>
    </location>
</feature>